<feature type="domain" description="Carrier" evidence="1">
    <location>
        <begin position="1040"/>
        <end position="1115"/>
    </location>
</feature>
<dbReference type="Pfam" id="PF00501">
    <property type="entry name" value="AMP-binding"/>
    <property type="match status" value="1"/>
</dbReference>
<accession>A0ABU4R8E8</accession>
<name>A0ABU4R8E8_9FLAO</name>
<dbReference type="InterPro" id="IPR023213">
    <property type="entry name" value="CAT-like_dom_sf"/>
</dbReference>
<dbReference type="CDD" id="cd19531">
    <property type="entry name" value="LCL_NRPS-like"/>
    <property type="match status" value="1"/>
</dbReference>
<proteinExistence type="predicted"/>
<dbReference type="Pfam" id="PF00550">
    <property type="entry name" value="PP-binding"/>
    <property type="match status" value="1"/>
</dbReference>
<dbReference type="PROSITE" id="PS50075">
    <property type="entry name" value="CARRIER"/>
    <property type="match status" value="1"/>
</dbReference>
<dbReference type="PANTHER" id="PTHR45527">
    <property type="entry name" value="NONRIBOSOMAL PEPTIDE SYNTHETASE"/>
    <property type="match status" value="1"/>
</dbReference>
<dbReference type="Pfam" id="PF00668">
    <property type="entry name" value="Condensation"/>
    <property type="match status" value="1"/>
</dbReference>
<gene>
    <name evidence="2" type="ORF">SGQ83_01960</name>
</gene>
<dbReference type="Gene3D" id="1.10.1200.10">
    <property type="entry name" value="ACP-like"/>
    <property type="match status" value="1"/>
</dbReference>
<evidence type="ECO:0000313" key="2">
    <source>
        <dbReference type="EMBL" id="MDX6188098.1"/>
    </source>
</evidence>
<evidence type="ECO:0000313" key="3">
    <source>
        <dbReference type="Proteomes" id="UP001273350"/>
    </source>
</evidence>
<dbReference type="RefSeq" id="WP_230002498.1">
    <property type="nucleotide sequence ID" value="NZ_CP087134.1"/>
</dbReference>
<dbReference type="PROSITE" id="PS00455">
    <property type="entry name" value="AMP_BINDING"/>
    <property type="match status" value="1"/>
</dbReference>
<dbReference type="Gene3D" id="3.30.300.30">
    <property type="match status" value="1"/>
</dbReference>
<dbReference type="EMBL" id="JAWXVI010000001">
    <property type="protein sequence ID" value="MDX6188098.1"/>
    <property type="molecule type" value="Genomic_DNA"/>
</dbReference>
<dbReference type="SUPFAM" id="SSF52777">
    <property type="entry name" value="CoA-dependent acyltransferases"/>
    <property type="match status" value="2"/>
</dbReference>
<reference evidence="2 3" key="1">
    <citation type="submission" date="2023-11" db="EMBL/GenBank/DDBJ databases">
        <title>Unpublished Manusciprt.</title>
        <authorList>
            <person name="Saticioglu I.B."/>
            <person name="Ay H."/>
            <person name="Ajmi N."/>
            <person name="Altun S."/>
            <person name="Duman M."/>
        </authorList>
    </citation>
    <scope>NUCLEOTIDE SEQUENCE [LARGE SCALE GENOMIC DNA]</scope>
    <source>
        <strain evidence="2 3">Fl-318</strain>
    </source>
</reference>
<dbReference type="InterPro" id="IPR045851">
    <property type="entry name" value="AMP-bd_C_sf"/>
</dbReference>
<dbReference type="InterPro" id="IPR009081">
    <property type="entry name" value="PP-bd_ACP"/>
</dbReference>
<dbReference type="InterPro" id="IPR036736">
    <property type="entry name" value="ACP-like_sf"/>
</dbReference>
<dbReference type="NCBIfam" id="TIGR01733">
    <property type="entry name" value="AA-adenyl-dom"/>
    <property type="match status" value="1"/>
</dbReference>
<dbReference type="SUPFAM" id="SSF56801">
    <property type="entry name" value="Acetyl-CoA synthetase-like"/>
    <property type="match status" value="1"/>
</dbReference>
<dbReference type="InterPro" id="IPR025110">
    <property type="entry name" value="AMP-bd_C"/>
</dbReference>
<dbReference type="PANTHER" id="PTHR45527:SF1">
    <property type="entry name" value="FATTY ACID SYNTHASE"/>
    <property type="match status" value="1"/>
</dbReference>
<dbReference type="InterPro" id="IPR000873">
    <property type="entry name" value="AMP-dep_synth/lig_dom"/>
</dbReference>
<comment type="caution">
    <text evidence="2">The sequence shown here is derived from an EMBL/GenBank/DDBJ whole genome shotgun (WGS) entry which is preliminary data.</text>
</comment>
<sequence length="1131" mass="129581">METIFLIKELREKGVAVKLVGNQLEVSLLKETVEDEVVEIVRNNKEQIISYLQSISINKFKEIPKAKEALSYPVSNAQFRIWFESQSTTASIAYHIPFEVKLEGDYDQNSLEEAIIYVLNRHEILRTVFRLNAEKEPQQQILSVQELNFNLDYEDYSEAADSLSKVNEYIKGKANVPFDLENGPLLRAALLKYDNNSYYFSCILHHIICDAWSIPILKSEILTGYKALQANKVPALEELRIQYKDYTLWNLDNLEGVSFQKQKDYWLTKLSTETPVLELPITGTRPPVKTYNGQTLKTYFNTDISNAVSSYQKSQEGSLYMVMLSTLHVMLAKYTGNNDTIIGSPFAAREHMDLHNQIGFYTNTLAIRNRVEQSDSFDTFFTAVKQSILEAHNNQQYPFEEVVKALNLKKDASRNPLFDVMLVVLPKEGAKNEEQFDNEAFSEAITVEKYTTSKFDLLVYVEETENDLLSLKVEYNTDLFEEKFIAQFITHYKKIVHLLLTQPAKRIGALNYLTEKEGVLKQEAATEKYVKKCVIEFFENQVQRTPENVAVKYEDISLTYKEVNEYTNQLAHCLREKYNVTPQTNVGVILGRSHLNVLAMIGIIKAGGCYVPIDHKYHIERKEYILEDAEIQTVISTIDLFDEELSEKAAIINLDQFAFSEWDDSNLNIVNQLDDPSFVIYTSGSTGHPKGVVQTHRMLSNLIQWNIYDSGIESGLKHLQYTSFSFDVSLQDCWFVLSSGGILYITPEAMKIDFRRLLDFIVGNAIEVLCFPFSALTNFFDFPKETFVKNHEIKHIISSGEQLMANNTLQEFLVQNPKVKLHNHYGPSETHVVTSYTMCKEENEIVSYVPIGKPVANTAIYLLDKNQQPVPKKVIGEIYVGGEHLALGYLKLPDLTNERFIANPFEKDERLYKTGDLAYEDYTGNIIYLGRNDNQIKIRGYRIELEEIKNVILIQDHVNQAFVDVVNKEKEQLIVAYIVPTAAIDRLYLKKQLSKVLPDYMLPSHIVILDEIPLTPNGKINKKALPEIDDSALVTTQYIAPETDIEKQLAEIWKDLLGIDKVGILDNFFELGGHSLRMHKMLNQIKTELTTEITFELFLSDPTIESVALHIENLKSLQNQVTLTEKKKILI</sequence>
<dbReference type="Proteomes" id="UP001273350">
    <property type="component" value="Unassembled WGS sequence"/>
</dbReference>
<dbReference type="InterPro" id="IPR044894">
    <property type="entry name" value="TubC_N_sf"/>
</dbReference>
<organism evidence="2 3">
    <name type="scientific">Flavobacterium cupriresistens</name>
    <dbReference type="NCBI Taxonomy" id="2893885"/>
    <lineage>
        <taxon>Bacteria</taxon>
        <taxon>Pseudomonadati</taxon>
        <taxon>Bacteroidota</taxon>
        <taxon>Flavobacteriia</taxon>
        <taxon>Flavobacteriales</taxon>
        <taxon>Flavobacteriaceae</taxon>
        <taxon>Flavobacterium</taxon>
    </lineage>
</organism>
<dbReference type="InterPro" id="IPR020845">
    <property type="entry name" value="AMP-binding_CS"/>
</dbReference>
<dbReference type="InterPro" id="IPR010071">
    <property type="entry name" value="AA_adenyl_dom"/>
</dbReference>
<protein>
    <submittedName>
        <fullName evidence="2">Non-ribosomal peptide synthetase</fullName>
    </submittedName>
</protein>
<evidence type="ECO:0000259" key="1">
    <source>
        <dbReference type="PROSITE" id="PS50075"/>
    </source>
</evidence>
<dbReference type="Gene3D" id="3.30.559.10">
    <property type="entry name" value="Chloramphenicol acetyltransferase-like domain"/>
    <property type="match status" value="1"/>
</dbReference>
<dbReference type="CDD" id="cd05930">
    <property type="entry name" value="A_NRPS"/>
    <property type="match status" value="1"/>
</dbReference>
<keyword evidence="3" id="KW-1185">Reference proteome</keyword>
<dbReference type="Pfam" id="PF13193">
    <property type="entry name" value="AMP-binding_C"/>
    <property type="match status" value="1"/>
</dbReference>
<dbReference type="Gene3D" id="3.30.559.30">
    <property type="entry name" value="Nonribosomal peptide synthetase, condensation domain"/>
    <property type="match status" value="1"/>
</dbReference>
<dbReference type="InterPro" id="IPR001242">
    <property type="entry name" value="Condensation_dom"/>
</dbReference>
<dbReference type="Pfam" id="PF18563">
    <property type="entry name" value="TubC_N"/>
    <property type="match status" value="1"/>
</dbReference>
<dbReference type="Gene3D" id="2.30.38.10">
    <property type="entry name" value="Luciferase, Domain 3"/>
    <property type="match status" value="1"/>
</dbReference>
<dbReference type="Gene3D" id="3.40.50.980">
    <property type="match status" value="2"/>
</dbReference>
<dbReference type="InterPro" id="IPR041464">
    <property type="entry name" value="TubC_N"/>
</dbReference>
<dbReference type="SUPFAM" id="SSF47336">
    <property type="entry name" value="ACP-like"/>
    <property type="match status" value="1"/>
</dbReference>
<dbReference type="Gene3D" id="1.10.10.1830">
    <property type="entry name" value="Non-ribosomal peptide synthase, adenylation domain"/>
    <property type="match status" value="1"/>
</dbReference>